<comment type="cofactor">
    <cofactor evidence="1">
        <name>Ca(2+)</name>
        <dbReference type="ChEBI" id="CHEBI:29108"/>
    </cofactor>
</comment>
<dbReference type="Pfam" id="PF06594">
    <property type="entry name" value="HCBP_related"/>
    <property type="match status" value="3"/>
</dbReference>
<evidence type="ECO:0000256" key="2">
    <source>
        <dbReference type="ARBA" id="ARBA00004613"/>
    </source>
</evidence>
<dbReference type="InterPro" id="IPR010566">
    <property type="entry name" value="Haemolys_ca-bd"/>
</dbReference>
<evidence type="ECO:0000256" key="3">
    <source>
        <dbReference type="ARBA" id="ARBA00022525"/>
    </source>
</evidence>
<dbReference type="InterPro" id="IPR011049">
    <property type="entry name" value="Serralysin-like_metalloprot_C"/>
</dbReference>
<dbReference type="Pfam" id="PF00353">
    <property type="entry name" value="HemolysinCabind"/>
    <property type="match status" value="8"/>
</dbReference>
<dbReference type="InterPro" id="IPR024079">
    <property type="entry name" value="MetalloPept_cat_dom_sf"/>
</dbReference>
<evidence type="ECO:0008006" key="10">
    <source>
        <dbReference type="Google" id="ProtNLM"/>
    </source>
</evidence>
<dbReference type="InterPro" id="IPR050557">
    <property type="entry name" value="RTX_toxin/Mannuronan_C5-epim"/>
</dbReference>
<dbReference type="InterPro" id="IPR013858">
    <property type="entry name" value="Peptidase_M10B_C"/>
</dbReference>
<dbReference type="PANTHER" id="PTHR38340">
    <property type="entry name" value="S-LAYER PROTEIN"/>
    <property type="match status" value="1"/>
</dbReference>
<dbReference type="OrthoDB" id="1676884at2"/>
<evidence type="ECO:0000256" key="4">
    <source>
        <dbReference type="ARBA" id="ARBA00022737"/>
    </source>
</evidence>
<keyword evidence="9" id="KW-1185">Reference proteome</keyword>
<keyword evidence="4" id="KW-0677">Repeat</keyword>
<dbReference type="Gene3D" id="2.150.10.10">
    <property type="entry name" value="Serralysin-like metalloprotease, C-terminal"/>
    <property type="match status" value="5"/>
</dbReference>
<feature type="domain" description="Peptidase M10 serralysin C-terminal" evidence="7">
    <location>
        <begin position="219"/>
        <end position="357"/>
    </location>
</feature>
<keyword evidence="5" id="KW-0106">Calcium</keyword>
<evidence type="ECO:0000256" key="1">
    <source>
        <dbReference type="ARBA" id="ARBA00001913"/>
    </source>
</evidence>
<sequence>MALYLRDIEHTGNKDIDFLFHNSATTIMPVDGGNTYTWSFILLDTAPTYENHGGIISKPFQDYMRYATQQMSNIINVNFVEIDGTKNPPGDIQVYSPAYKQDYEGVIEKSFSSSIVGLQYKDWGRAELIYNWNTAGHELAHLMGLSHPYKWIDGKKVYDSHYENYNKIDTLMSYNDTSYFGNRTLVFDDAGNNIAVAYNRTYGIHDILVLQYIQGANNNYNSGDTIYTYNPNDLNFFETIWDGGGNDTIDISAFSNGAELNLNGGTRSSIYKEMSAVQETLNAYNGKNAIGIAYGANIENANGTQGNDVIYGNELNNIINGNQGNDTLYGGDGDDRLSGGSGTNVLYGGAGNDYLTSHGKDTLYGGEGNDRYGIYGTESVRIVEGINDGIDSVNIYTKGVTNFVAAENIENVILDTSLTYNSSITGNDLDNQILGNNGDNILNGRKGNDRLQGYKGSDTYIFSKGDGQDSISESPNDKVSVTDKDILLFTDISSSQLWFIKTSYKGLESLNIKVLGTTDQISIDNWYSDNAKLEQIKTQDGVILSIAQIEALVDIMAKQAIPTGSSSRVINDYLIQTGANSNQYTNTIYGDAQNNIINGGAGDDTIYGGAGNDTISGGAGINILIGGAGNDTFISTGNDQLFGGDGDDTYEIYGPEIPTIIEDVNSGHDRIILNVSKAIDFVMPDNIEDLNQNIYQTAGINIEGNSLNNFINGNNGNNILIGGKGNDALQGYRGSDTYIFNKGDGKDTIYEYNNNNVPVTDTDILLFKDISANQLWFTKKTSWGITSLFIKVLGTADEIGIDGWYSNNAKLEQIKTQDGIVLSITQVEALVDIMATKTVPVGNSSSVISDYLAQTHVIYGTEGDDTLTSHTIASTLYGGAGNDKLISKGDDKLYGGAGNDIYEVVYGSNVQIIEEQNSGIDTIRLFATGPINYIMSDNVESIELANVLNRYDTQITGNALDNFIHGDNGNNVFIGGKGNDVFWAVGGSDTYIFSKGDGQDIIKDYNASADDVDVLLFTDISAKQLWFTKDLDQGIGSLTIKVLGTTDQILVNKWYGLKSNNGVDYDGTKLEQIKTQDGTVLTSKQVEALADIMSTQTMPTGSHSTIIDDYLAQASIMAA</sequence>
<organism evidence="8 9">
    <name type="scientific">Limnobaculum parvum</name>
    <dbReference type="NCBI Taxonomy" id="2172103"/>
    <lineage>
        <taxon>Bacteria</taxon>
        <taxon>Pseudomonadati</taxon>
        <taxon>Pseudomonadota</taxon>
        <taxon>Gammaproteobacteria</taxon>
        <taxon>Enterobacterales</taxon>
        <taxon>Budviciaceae</taxon>
        <taxon>Limnobaculum</taxon>
    </lineage>
</organism>
<dbReference type="SUPFAM" id="SSF51120">
    <property type="entry name" value="beta-Roll"/>
    <property type="match status" value="6"/>
</dbReference>
<dbReference type="PANTHER" id="PTHR38340:SF1">
    <property type="entry name" value="S-LAYER PROTEIN"/>
    <property type="match status" value="1"/>
</dbReference>
<evidence type="ECO:0000256" key="5">
    <source>
        <dbReference type="ARBA" id="ARBA00022837"/>
    </source>
</evidence>
<dbReference type="EMBL" id="CP029185">
    <property type="protein sequence ID" value="AWH89319.1"/>
    <property type="molecule type" value="Genomic_DNA"/>
</dbReference>
<proteinExistence type="predicted"/>
<evidence type="ECO:0000313" key="9">
    <source>
        <dbReference type="Proteomes" id="UP000244908"/>
    </source>
</evidence>
<reference evidence="8 9" key="1">
    <citation type="journal article" date="2019" name="Int. J. Syst. Evol. Microbiol.">
        <title>Limnobaculum parvum gen. nov., sp. nov., isolated from a freshwater lake.</title>
        <authorList>
            <person name="Baek C."/>
            <person name="Shin S.K."/>
            <person name="Yi H."/>
        </authorList>
    </citation>
    <scope>NUCLEOTIDE SEQUENCE [LARGE SCALE GENOMIC DNA]</scope>
    <source>
        <strain evidence="8 9">HYN0051</strain>
    </source>
</reference>
<keyword evidence="3" id="KW-0964">Secreted</keyword>
<protein>
    <recommendedName>
        <fullName evidence="10">Haemolysin-type calcium binding-related domain-containing protein</fullName>
    </recommendedName>
</protein>
<dbReference type="InterPro" id="IPR001343">
    <property type="entry name" value="Hemolysn_Ca-bd"/>
</dbReference>
<dbReference type="Proteomes" id="UP000244908">
    <property type="component" value="Chromosome"/>
</dbReference>
<feature type="domain" description="Haemolysin-type calcium binding-related" evidence="6">
    <location>
        <begin position="1038"/>
        <end position="1084"/>
    </location>
</feature>
<evidence type="ECO:0000259" key="7">
    <source>
        <dbReference type="Pfam" id="PF08548"/>
    </source>
</evidence>
<name>A0A2Y9U110_9GAMM</name>
<evidence type="ECO:0000259" key="6">
    <source>
        <dbReference type="Pfam" id="PF06594"/>
    </source>
</evidence>
<accession>A0A2Y9U110</accession>
<comment type="subcellular location">
    <subcellularLocation>
        <location evidence="2">Secreted</location>
    </subcellularLocation>
</comment>
<dbReference type="GO" id="GO:0005509">
    <property type="term" value="F:calcium ion binding"/>
    <property type="evidence" value="ECO:0007669"/>
    <property type="project" value="InterPro"/>
</dbReference>
<dbReference type="PRINTS" id="PR00313">
    <property type="entry name" value="CABNDNGRPT"/>
</dbReference>
<dbReference type="Pfam" id="PF08548">
    <property type="entry name" value="Peptidase_M10_C"/>
    <property type="match status" value="1"/>
</dbReference>
<feature type="domain" description="Haemolysin-type calcium binding-related" evidence="6">
    <location>
        <begin position="788"/>
        <end position="825"/>
    </location>
</feature>
<dbReference type="GO" id="GO:0005615">
    <property type="term" value="C:extracellular space"/>
    <property type="evidence" value="ECO:0007669"/>
    <property type="project" value="InterPro"/>
</dbReference>
<gene>
    <name evidence="8" type="ORF">HYN51_12635</name>
</gene>
<dbReference type="Gene3D" id="3.40.390.10">
    <property type="entry name" value="Collagenase (Catalytic Domain)"/>
    <property type="match status" value="1"/>
</dbReference>
<dbReference type="AlphaFoldDB" id="A0A2Y9U110"/>
<evidence type="ECO:0000313" key="8">
    <source>
        <dbReference type="EMBL" id="AWH89319.1"/>
    </source>
</evidence>
<dbReference type="SUPFAM" id="SSF55486">
    <property type="entry name" value="Metalloproteases ('zincins'), catalytic domain"/>
    <property type="match status" value="1"/>
</dbReference>
<dbReference type="RefSeq" id="WP_108901369.1">
    <property type="nucleotide sequence ID" value="NZ_CP029185.2"/>
</dbReference>
<dbReference type="KEGG" id="lpv:HYN51_12635"/>
<feature type="domain" description="Haemolysin-type calcium binding-related" evidence="6">
    <location>
        <begin position="510"/>
        <end position="548"/>
    </location>
</feature>
<dbReference type="GO" id="GO:0008237">
    <property type="term" value="F:metallopeptidase activity"/>
    <property type="evidence" value="ECO:0007669"/>
    <property type="project" value="InterPro"/>
</dbReference>